<dbReference type="RefSeq" id="WP_257788844.1">
    <property type="nucleotide sequence ID" value="NZ_AYSO01000016.1"/>
</dbReference>
<dbReference type="AlphaFoldDB" id="A0A0C1QZZ3"/>
<dbReference type="EMBL" id="AYSO01000016">
    <property type="protein sequence ID" value="KIE46687.1"/>
    <property type="molecule type" value="Genomic_DNA"/>
</dbReference>
<evidence type="ECO:0000313" key="2">
    <source>
        <dbReference type="Proteomes" id="UP000031366"/>
    </source>
</evidence>
<comment type="caution">
    <text evidence="1">The sequence shown here is derived from an EMBL/GenBank/DDBJ whole genome shotgun (WGS) entry which is preliminary data.</text>
</comment>
<accession>A0A0C1QZZ3</accession>
<evidence type="ECO:0000313" key="1">
    <source>
        <dbReference type="EMBL" id="KIE46687.1"/>
    </source>
</evidence>
<sequence length="40" mass="4559">MGISNIAQAYSKNKFKKDELDILSKEIKRNLKESGYDIGI</sequence>
<reference evidence="1 2" key="1">
    <citation type="journal article" date="2015" name="Infect. Genet. Evol.">
        <title>Genomic sequences of six botulinum neurotoxin-producing strains representing three clostridial species illustrate the mobility and diversity of botulinum neurotoxin genes.</title>
        <authorList>
            <person name="Smith T.J."/>
            <person name="Hill K.K."/>
            <person name="Xie G."/>
            <person name="Foley B.T."/>
            <person name="Williamson C.H."/>
            <person name="Foster J.T."/>
            <person name="Johnson S.L."/>
            <person name="Chertkov O."/>
            <person name="Teshima H."/>
            <person name="Gibbons H.S."/>
            <person name="Johnsky L.A."/>
            <person name="Karavis M.A."/>
            <person name="Smith L.A."/>
        </authorList>
    </citation>
    <scope>NUCLEOTIDE SEQUENCE [LARGE SCALE GENOMIC DNA]</scope>
    <source>
        <strain evidence="1 2">CDC 2741</strain>
    </source>
</reference>
<gene>
    <name evidence="1" type="ORF">U732_3317</name>
</gene>
<dbReference type="Proteomes" id="UP000031366">
    <property type="component" value="Unassembled WGS sequence"/>
</dbReference>
<organism evidence="1 2">
    <name type="scientific">Clostridium argentinense CDC 2741</name>
    <dbReference type="NCBI Taxonomy" id="1418104"/>
    <lineage>
        <taxon>Bacteria</taxon>
        <taxon>Bacillati</taxon>
        <taxon>Bacillota</taxon>
        <taxon>Clostridia</taxon>
        <taxon>Eubacteriales</taxon>
        <taxon>Clostridiaceae</taxon>
        <taxon>Clostridium</taxon>
    </lineage>
</organism>
<name>A0A0C1QZZ3_9CLOT</name>
<proteinExistence type="predicted"/>
<protein>
    <submittedName>
        <fullName evidence="1">Uncharacterized protein</fullName>
    </submittedName>
</protein>
<keyword evidence="2" id="KW-1185">Reference proteome</keyword>